<dbReference type="PANTHER" id="PTHR31066">
    <property type="entry name" value="OS05G0427100 PROTEIN-RELATED"/>
    <property type="match status" value="1"/>
</dbReference>
<name>A0AAW2WSD3_9LAMI</name>
<dbReference type="AlphaFoldDB" id="A0AAW2WSD3"/>
<feature type="compositionally biased region" description="Polar residues" evidence="1">
    <location>
        <begin position="32"/>
        <end position="45"/>
    </location>
</feature>
<feature type="region of interest" description="Disordered" evidence="1">
    <location>
        <begin position="108"/>
        <end position="127"/>
    </location>
</feature>
<dbReference type="EMBL" id="JACGWN010000007">
    <property type="protein sequence ID" value="KAL0443010.1"/>
    <property type="molecule type" value="Genomic_DNA"/>
</dbReference>
<evidence type="ECO:0000256" key="1">
    <source>
        <dbReference type="SAM" id="MobiDB-lite"/>
    </source>
</evidence>
<reference evidence="2" key="2">
    <citation type="journal article" date="2024" name="Plant">
        <title>Genomic evolution and insights into agronomic trait innovations of Sesamum species.</title>
        <authorList>
            <person name="Miao H."/>
            <person name="Wang L."/>
            <person name="Qu L."/>
            <person name="Liu H."/>
            <person name="Sun Y."/>
            <person name="Le M."/>
            <person name="Wang Q."/>
            <person name="Wei S."/>
            <person name="Zheng Y."/>
            <person name="Lin W."/>
            <person name="Duan Y."/>
            <person name="Cao H."/>
            <person name="Xiong S."/>
            <person name="Wang X."/>
            <person name="Wei L."/>
            <person name="Li C."/>
            <person name="Ma Q."/>
            <person name="Ju M."/>
            <person name="Zhao R."/>
            <person name="Li G."/>
            <person name="Mu C."/>
            <person name="Tian Q."/>
            <person name="Mei H."/>
            <person name="Zhang T."/>
            <person name="Gao T."/>
            <person name="Zhang H."/>
        </authorList>
    </citation>
    <scope>NUCLEOTIDE SEQUENCE</scope>
    <source>
        <strain evidence="2">KEN1</strain>
    </source>
</reference>
<proteinExistence type="predicted"/>
<gene>
    <name evidence="2" type="ORF">Slati_2023700</name>
</gene>
<feature type="region of interest" description="Disordered" evidence="1">
    <location>
        <begin position="25"/>
        <end position="55"/>
    </location>
</feature>
<evidence type="ECO:0000313" key="2">
    <source>
        <dbReference type="EMBL" id="KAL0443010.1"/>
    </source>
</evidence>
<accession>A0AAW2WSD3</accession>
<comment type="caution">
    <text evidence="2">The sequence shown here is derived from an EMBL/GenBank/DDBJ whole genome shotgun (WGS) entry which is preliminary data.</text>
</comment>
<reference evidence="2" key="1">
    <citation type="submission" date="2020-06" db="EMBL/GenBank/DDBJ databases">
        <authorList>
            <person name="Li T."/>
            <person name="Hu X."/>
            <person name="Zhang T."/>
            <person name="Song X."/>
            <person name="Zhang H."/>
            <person name="Dai N."/>
            <person name="Sheng W."/>
            <person name="Hou X."/>
            <person name="Wei L."/>
        </authorList>
    </citation>
    <scope>NUCLEOTIDE SEQUENCE</scope>
    <source>
        <strain evidence="2">KEN1</strain>
        <tissue evidence="2">Leaf</tissue>
    </source>
</reference>
<feature type="compositionally biased region" description="Basic residues" evidence="1">
    <location>
        <begin position="116"/>
        <end position="127"/>
    </location>
</feature>
<dbReference type="InterPro" id="IPR053198">
    <property type="entry name" value="Gynoecium_Dev_Regulator"/>
</dbReference>
<protein>
    <submittedName>
        <fullName evidence="2">Uncharacterized protein</fullName>
    </submittedName>
</protein>
<dbReference type="PANTHER" id="PTHR31066:SF27">
    <property type="entry name" value="EXPRESSED PROTEIN"/>
    <property type="match status" value="1"/>
</dbReference>
<sequence length="127" mass="14412">MEAPTPDHHHSQLLLQDGSGHYPIAAVYPESMDSSPRSRYTNSWDANPPPPQPPQKLRLMCSYGGHIVPRPHDKTLCYDDGDTRIIVIDRHTSLSVLHHRLSKTLLHTGSNENRPKYFRSRVGAARR</sequence>
<organism evidence="2">
    <name type="scientific">Sesamum latifolium</name>
    <dbReference type="NCBI Taxonomy" id="2727402"/>
    <lineage>
        <taxon>Eukaryota</taxon>
        <taxon>Viridiplantae</taxon>
        <taxon>Streptophyta</taxon>
        <taxon>Embryophyta</taxon>
        <taxon>Tracheophyta</taxon>
        <taxon>Spermatophyta</taxon>
        <taxon>Magnoliopsida</taxon>
        <taxon>eudicotyledons</taxon>
        <taxon>Gunneridae</taxon>
        <taxon>Pentapetalae</taxon>
        <taxon>asterids</taxon>
        <taxon>lamiids</taxon>
        <taxon>Lamiales</taxon>
        <taxon>Pedaliaceae</taxon>
        <taxon>Sesamum</taxon>
    </lineage>
</organism>